<dbReference type="Gene3D" id="3.60.40.10">
    <property type="entry name" value="PPM-type phosphatase domain"/>
    <property type="match status" value="1"/>
</dbReference>
<dbReference type="Pfam" id="PF08447">
    <property type="entry name" value="PAS_3"/>
    <property type="match status" value="1"/>
</dbReference>
<dbReference type="SUPFAM" id="SSF55785">
    <property type="entry name" value="PYP-like sensor domain (PAS domain)"/>
    <property type="match status" value="2"/>
</dbReference>
<sequence length="707" mass="76327">MAHGAPGTAVPEQAADRVAFELAVDAAGVGTFDWDLRTGALTWDDRLLELFGLDRATFGGTIEAFNATLHPDDLARVTAALQGAIATCGDYAAEYRVVLPGGRTRWVAARGRALCDASGTAVRVVGAAYDTTAARDADARVARVLESMNAAFFLLDREWRFAYVNGHAERLLGMTREAMLGGVVWELFPYAVGSEFEERYRGAVESGRPATFEAYYPPPLDSWYEVQAWPDPDGLSVYFLDITARRAAQDQARRAAERAHLLAETTSALTSTHDADEAVARLAELVVPVLGDWCIVSLVDDDERAPSPRGLRDVGLAHVDPERLPVLRRYAGARLTAFTDDAYVRRVLRTGGPALVRRDGTAALQRVLLPGPAQELAAELAPESFVVLPLRGRGRTVGLLSLFNGPDRGPLDEEDLDTLRELAGRAGLALDSGRLYRQQRDLAEALQRSLLTEPPEPDHVQVIVRYLPAAEAAQVGGDWYDAFFQRHGSTVLVIGDVIGHDTAAAAAMGQVRTVLRAIAVTTGAGPAGVLADVDAAMRTLALEVTATAVVARVEQTPEEREEGVSRLRWSNAGHPPPMVVLPDRSVLVLEDGDPDLLLGIDSGSPRGEHVVTVERGATVLLYTDGLVERRGQSLDDGLSRLQEVLAELAAQDLDLDGLCDQVLARLVPGRAEDDVALVAVRLHPQDRPRPPEAGPNRYPEDIEPERA</sequence>
<dbReference type="NCBIfam" id="TIGR00229">
    <property type="entry name" value="sensory_box"/>
    <property type="match status" value="1"/>
</dbReference>
<feature type="domain" description="PAS" evidence="3">
    <location>
        <begin position="16"/>
        <end position="88"/>
    </location>
</feature>
<dbReference type="InterPro" id="IPR013656">
    <property type="entry name" value="PAS_4"/>
</dbReference>
<dbReference type="Pfam" id="PF08448">
    <property type="entry name" value="PAS_4"/>
    <property type="match status" value="1"/>
</dbReference>
<dbReference type="GO" id="GO:0016791">
    <property type="term" value="F:phosphatase activity"/>
    <property type="evidence" value="ECO:0007669"/>
    <property type="project" value="TreeGrafter"/>
</dbReference>
<gene>
    <name evidence="5" type="ORF">EV189_0339</name>
</gene>
<dbReference type="RefSeq" id="WP_130491214.1">
    <property type="nucleotide sequence ID" value="NZ_SGXD01000001.1"/>
</dbReference>
<dbReference type="Gene3D" id="3.30.450.40">
    <property type="match status" value="1"/>
</dbReference>
<evidence type="ECO:0000313" key="6">
    <source>
        <dbReference type="Proteomes" id="UP000293638"/>
    </source>
</evidence>
<dbReference type="SUPFAM" id="SSF55781">
    <property type="entry name" value="GAF domain-like"/>
    <property type="match status" value="1"/>
</dbReference>
<dbReference type="Proteomes" id="UP000293638">
    <property type="component" value="Unassembled WGS sequence"/>
</dbReference>
<dbReference type="SMART" id="SM00065">
    <property type="entry name" value="GAF"/>
    <property type="match status" value="1"/>
</dbReference>
<dbReference type="InterPro" id="IPR013655">
    <property type="entry name" value="PAS_fold_3"/>
</dbReference>
<proteinExistence type="predicted"/>
<evidence type="ECO:0000256" key="1">
    <source>
        <dbReference type="ARBA" id="ARBA00022801"/>
    </source>
</evidence>
<feature type="domain" description="PAS" evidence="3">
    <location>
        <begin position="137"/>
        <end position="207"/>
    </location>
</feature>
<dbReference type="Pfam" id="PF07228">
    <property type="entry name" value="SpoIIE"/>
    <property type="match status" value="1"/>
</dbReference>
<dbReference type="SUPFAM" id="SSF81606">
    <property type="entry name" value="PP2C-like"/>
    <property type="match status" value="1"/>
</dbReference>
<dbReference type="InterPro" id="IPR036457">
    <property type="entry name" value="PPM-type-like_dom_sf"/>
</dbReference>
<dbReference type="InterPro" id="IPR000014">
    <property type="entry name" value="PAS"/>
</dbReference>
<dbReference type="Gene3D" id="2.10.70.100">
    <property type="match status" value="1"/>
</dbReference>
<keyword evidence="6" id="KW-1185">Reference proteome</keyword>
<evidence type="ECO:0000259" key="3">
    <source>
        <dbReference type="PROSITE" id="PS50112"/>
    </source>
</evidence>
<evidence type="ECO:0000313" key="5">
    <source>
        <dbReference type="EMBL" id="RZS91106.1"/>
    </source>
</evidence>
<dbReference type="InterPro" id="IPR000700">
    <property type="entry name" value="PAS-assoc_C"/>
</dbReference>
<keyword evidence="1" id="KW-0378">Hydrolase</keyword>
<evidence type="ECO:0000259" key="4">
    <source>
        <dbReference type="PROSITE" id="PS50113"/>
    </source>
</evidence>
<feature type="compositionally biased region" description="Basic and acidic residues" evidence="2">
    <location>
        <begin position="698"/>
        <end position="707"/>
    </location>
</feature>
<dbReference type="PROSITE" id="PS50112">
    <property type="entry name" value="PAS"/>
    <property type="match status" value="2"/>
</dbReference>
<evidence type="ECO:0000256" key="2">
    <source>
        <dbReference type="SAM" id="MobiDB-lite"/>
    </source>
</evidence>
<dbReference type="Pfam" id="PF13185">
    <property type="entry name" value="GAF_2"/>
    <property type="match status" value="1"/>
</dbReference>
<dbReference type="PROSITE" id="PS50113">
    <property type="entry name" value="PAC"/>
    <property type="match status" value="1"/>
</dbReference>
<dbReference type="CDD" id="cd00130">
    <property type="entry name" value="PAS"/>
    <property type="match status" value="2"/>
</dbReference>
<dbReference type="PANTHER" id="PTHR43156">
    <property type="entry name" value="STAGE II SPORULATION PROTEIN E-RELATED"/>
    <property type="match status" value="1"/>
</dbReference>
<comment type="caution">
    <text evidence="5">The sequence shown here is derived from an EMBL/GenBank/DDBJ whole genome shotgun (WGS) entry which is preliminary data.</text>
</comment>
<dbReference type="InterPro" id="IPR001932">
    <property type="entry name" value="PPM-type_phosphatase-like_dom"/>
</dbReference>
<dbReference type="PANTHER" id="PTHR43156:SF2">
    <property type="entry name" value="STAGE II SPORULATION PROTEIN E"/>
    <property type="match status" value="1"/>
</dbReference>
<dbReference type="AlphaFoldDB" id="A0A4Q7NV35"/>
<accession>A0A4Q7NV35</accession>
<dbReference type="InterPro" id="IPR029016">
    <property type="entry name" value="GAF-like_dom_sf"/>
</dbReference>
<dbReference type="InterPro" id="IPR003018">
    <property type="entry name" value="GAF"/>
</dbReference>
<protein>
    <submittedName>
        <fullName evidence="5">PAS domain S-box-containing protein</fullName>
    </submittedName>
</protein>
<feature type="region of interest" description="Disordered" evidence="2">
    <location>
        <begin position="682"/>
        <end position="707"/>
    </location>
</feature>
<dbReference type="OrthoDB" id="319881at2"/>
<reference evidence="5 6" key="1">
    <citation type="submission" date="2019-02" db="EMBL/GenBank/DDBJ databases">
        <title>Genomic Encyclopedia of Type Strains, Phase IV (KMG-IV): sequencing the most valuable type-strain genomes for metagenomic binning, comparative biology and taxonomic classification.</title>
        <authorList>
            <person name="Goeker M."/>
        </authorList>
    </citation>
    <scope>NUCLEOTIDE SEQUENCE [LARGE SCALE GENOMIC DNA]</scope>
    <source>
        <strain evidence="5 6">DSM 45622</strain>
    </source>
</reference>
<dbReference type="SMART" id="SM00091">
    <property type="entry name" value="PAS"/>
    <property type="match status" value="2"/>
</dbReference>
<dbReference type="SMART" id="SM00331">
    <property type="entry name" value="PP2C_SIG"/>
    <property type="match status" value="1"/>
</dbReference>
<name>A0A4Q7NV35_9ACTN</name>
<feature type="domain" description="PAC" evidence="4">
    <location>
        <begin position="91"/>
        <end position="143"/>
    </location>
</feature>
<dbReference type="InterPro" id="IPR035965">
    <property type="entry name" value="PAS-like_dom_sf"/>
</dbReference>
<organism evidence="5 6">
    <name type="scientific">Motilibacter rhizosphaerae</name>
    <dbReference type="NCBI Taxonomy" id="598652"/>
    <lineage>
        <taxon>Bacteria</taxon>
        <taxon>Bacillati</taxon>
        <taxon>Actinomycetota</taxon>
        <taxon>Actinomycetes</taxon>
        <taxon>Motilibacterales</taxon>
        <taxon>Motilibacteraceae</taxon>
        <taxon>Motilibacter</taxon>
    </lineage>
</organism>
<dbReference type="EMBL" id="SGXD01000001">
    <property type="protein sequence ID" value="RZS91106.1"/>
    <property type="molecule type" value="Genomic_DNA"/>
</dbReference>
<dbReference type="InterPro" id="IPR052016">
    <property type="entry name" value="Bact_Sigma-Reg"/>
</dbReference>
<dbReference type="Gene3D" id="3.30.450.20">
    <property type="entry name" value="PAS domain"/>
    <property type="match status" value="2"/>
</dbReference>